<evidence type="ECO:0000313" key="3">
    <source>
        <dbReference type="Proteomes" id="UP000823823"/>
    </source>
</evidence>
<dbReference type="EC" id="2.3.1.-" evidence="2"/>
<proteinExistence type="predicted"/>
<accession>A0A9D2LE45</accession>
<dbReference type="AlphaFoldDB" id="A0A9D2LE45"/>
<evidence type="ECO:0000259" key="1">
    <source>
        <dbReference type="Pfam" id="PF13480"/>
    </source>
</evidence>
<dbReference type="SUPFAM" id="SSF55729">
    <property type="entry name" value="Acyl-CoA N-acyltransferases (Nat)"/>
    <property type="match status" value="1"/>
</dbReference>
<organism evidence="2 3">
    <name type="scientific">Candidatus Brachybacterium merdavium</name>
    <dbReference type="NCBI Taxonomy" id="2838513"/>
    <lineage>
        <taxon>Bacteria</taxon>
        <taxon>Bacillati</taxon>
        <taxon>Actinomycetota</taxon>
        <taxon>Actinomycetes</taxon>
        <taxon>Micrococcales</taxon>
        <taxon>Dermabacteraceae</taxon>
        <taxon>Brachybacterium</taxon>
    </lineage>
</organism>
<protein>
    <submittedName>
        <fullName evidence="2">GNAT family N-acetyltransferase</fullName>
        <ecNumber evidence="2">2.3.1.-</ecNumber>
    </submittedName>
</protein>
<gene>
    <name evidence="2" type="ORF">H9786_09885</name>
</gene>
<evidence type="ECO:0000313" key="2">
    <source>
        <dbReference type="EMBL" id="HJB10818.1"/>
    </source>
</evidence>
<reference evidence="2" key="2">
    <citation type="submission" date="2021-04" db="EMBL/GenBank/DDBJ databases">
        <authorList>
            <person name="Gilroy R."/>
        </authorList>
    </citation>
    <scope>NUCLEOTIDE SEQUENCE</scope>
    <source>
        <strain evidence="2">ChiHjej13B12-24818</strain>
    </source>
</reference>
<feature type="domain" description="BioF2-like acetyltransferase" evidence="1">
    <location>
        <begin position="195"/>
        <end position="327"/>
    </location>
</feature>
<keyword evidence="2" id="KW-0808">Transferase</keyword>
<dbReference type="Proteomes" id="UP000823823">
    <property type="component" value="Unassembled WGS sequence"/>
</dbReference>
<dbReference type="Gene3D" id="3.40.630.30">
    <property type="match status" value="1"/>
</dbReference>
<dbReference type="InterPro" id="IPR038740">
    <property type="entry name" value="BioF2-like_GNAT_dom"/>
</dbReference>
<dbReference type="GO" id="GO:0016746">
    <property type="term" value="F:acyltransferase activity"/>
    <property type="evidence" value="ECO:0007669"/>
    <property type="project" value="UniProtKB-KW"/>
</dbReference>
<dbReference type="Pfam" id="PF13480">
    <property type="entry name" value="Acetyltransf_6"/>
    <property type="match status" value="1"/>
</dbReference>
<reference evidence="2" key="1">
    <citation type="journal article" date="2021" name="PeerJ">
        <title>Extensive microbial diversity within the chicken gut microbiome revealed by metagenomics and culture.</title>
        <authorList>
            <person name="Gilroy R."/>
            <person name="Ravi A."/>
            <person name="Getino M."/>
            <person name="Pursley I."/>
            <person name="Horton D.L."/>
            <person name="Alikhan N.F."/>
            <person name="Baker D."/>
            <person name="Gharbi K."/>
            <person name="Hall N."/>
            <person name="Watson M."/>
            <person name="Adriaenssens E.M."/>
            <person name="Foster-Nyarko E."/>
            <person name="Jarju S."/>
            <person name="Secka A."/>
            <person name="Antonio M."/>
            <person name="Oren A."/>
            <person name="Chaudhuri R.R."/>
            <person name="La Ragione R."/>
            <person name="Hildebrand F."/>
            <person name="Pallen M.J."/>
        </authorList>
    </citation>
    <scope>NUCLEOTIDE SEQUENCE</scope>
    <source>
        <strain evidence="2">ChiHjej13B12-24818</strain>
    </source>
</reference>
<keyword evidence="2" id="KW-0012">Acyltransferase</keyword>
<dbReference type="EMBL" id="DWZH01000079">
    <property type="protein sequence ID" value="HJB10818.1"/>
    <property type="molecule type" value="Genomic_DNA"/>
</dbReference>
<name>A0A9D2LE45_9MICO</name>
<sequence>MLKEIHRDISIRPATAVVEQDPARKDPAAGGGEGAVVVWEAADPKGRLAWQEAWKESGEGEVFSHPAFVSAVAAPGERPHCAYLRTTDGESILYAFILRPITQDAEGRAVEDDLWDIYTPLVYGGPIGHGVSQKALDTFWVGLHSWARRHGVVSEIIRFTPVDRHRLPYPGTLREQAPHIVVELEELSEDEVIARLRKSTRRAYRKGLESGLSARLETTDRGIEDFLAIHTETMDRVDAHSSFYLEEGFLRTLHRCLPGRLAYVFALQDDRPVSVELILFRDGTSYAYLGGTRTDALKNGSTTVASVAAIQEAHRRGMREHVLTGGVTNTSDDPLLTFKRGFTRDGDRRYFTGEQVFLPEAYEQLCSEAPGSNLPPSDFFPYYRAFARSTE</sequence>
<dbReference type="InterPro" id="IPR016181">
    <property type="entry name" value="Acyl_CoA_acyltransferase"/>
</dbReference>
<comment type="caution">
    <text evidence="2">The sequence shown here is derived from an EMBL/GenBank/DDBJ whole genome shotgun (WGS) entry which is preliminary data.</text>
</comment>